<dbReference type="Proteomes" id="UP000763557">
    <property type="component" value="Unassembled WGS sequence"/>
</dbReference>
<dbReference type="SUPFAM" id="SSF48498">
    <property type="entry name" value="Tetracyclin repressor-like, C-terminal domain"/>
    <property type="match status" value="1"/>
</dbReference>
<accession>A0ABX2F7R3</accession>
<dbReference type="PRINTS" id="PR00455">
    <property type="entry name" value="HTHTETR"/>
</dbReference>
<keyword evidence="3" id="KW-0804">Transcription</keyword>
<keyword evidence="7" id="KW-1185">Reference proteome</keyword>
<keyword evidence="2 4" id="KW-0238">DNA-binding</keyword>
<dbReference type="InterPro" id="IPR011075">
    <property type="entry name" value="TetR_C"/>
</dbReference>
<evidence type="ECO:0000256" key="3">
    <source>
        <dbReference type="ARBA" id="ARBA00023163"/>
    </source>
</evidence>
<dbReference type="PANTHER" id="PTHR47506">
    <property type="entry name" value="TRANSCRIPTIONAL REGULATORY PROTEIN"/>
    <property type="match status" value="1"/>
</dbReference>
<evidence type="ECO:0000256" key="4">
    <source>
        <dbReference type="PROSITE-ProRule" id="PRU00335"/>
    </source>
</evidence>
<evidence type="ECO:0000259" key="5">
    <source>
        <dbReference type="PROSITE" id="PS50977"/>
    </source>
</evidence>
<feature type="DNA-binding region" description="H-T-H motif" evidence="4">
    <location>
        <begin position="29"/>
        <end position="48"/>
    </location>
</feature>
<dbReference type="RefSeq" id="WP_173135149.1">
    <property type="nucleotide sequence ID" value="NZ_CBCSGW010000002.1"/>
</dbReference>
<dbReference type="Gene3D" id="1.10.357.10">
    <property type="entry name" value="Tetracycline Repressor, domain 2"/>
    <property type="match status" value="1"/>
</dbReference>
<dbReference type="InterPro" id="IPR036271">
    <property type="entry name" value="Tet_transcr_reg_TetR-rel_C_sf"/>
</dbReference>
<protein>
    <submittedName>
        <fullName evidence="6">Bacterial transcriptional repressor c-terminal</fullName>
    </submittedName>
</protein>
<dbReference type="SUPFAM" id="SSF46689">
    <property type="entry name" value="Homeodomain-like"/>
    <property type="match status" value="1"/>
</dbReference>
<evidence type="ECO:0000313" key="6">
    <source>
        <dbReference type="EMBL" id="NRN67390.1"/>
    </source>
</evidence>
<organism evidence="6 7">
    <name type="scientific">Kibdelosporangium persicum</name>
    <dbReference type="NCBI Taxonomy" id="2698649"/>
    <lineage>
        <taxon>Bacteria</taxon>
        <taxon>Bacillati</taxon>
        <taxon>Actinomycetota</taxon>
        <taxon>Actinomycetes</taxon>
        <taxon>Pseudonocardiales</taxon>
        <taxon>Pseudonocardiaceae</taxon>
        <taxon>Kibdelosporangium</taxon>
    </lineage>
</organism>
<feature type="domain" description="HTH tetR-type" evidence="5">
    <location>
        <begin position="6"/>
        <end position="66"/>
    </location>
</feature>
<dbReference type="PANTHER" id="PTHR47506:SF10">
    <property type="entry name" value="TRANSCRIPTIONAL REGULATORY PROTEIN"/>
    <property type="match status" value="1"/>
</dbReference>
<keyword evidence="1" id="KW-0805">Transcription regulation</keyword>
<evidence type="ECO:0000313" key="7">
    <source>
        <dbReference type="Proteomes" id="UP000763557"/>
    </source>
</evidence>
<dbReference type="PROSITE" id="PS50977">
    <property type="entry name" value="HTH_TETR_2"/>
    <property type="match status" value="1"/>
</dbReference>
<evidence type="ECO:0000256" key="1">
    <source>
        <dbReference type="ARBA" id="ARBA00023015"/>
    </source>
</evidence>
<dbReference type="Pfam" id="PF16925">
    <property type="entry name" value="TetR_C_13"/>
    <property type="match status" value="1"/>
</dbReference>
<gene>
    <name evidence="6" type="ORF">GC106_46300</name>
</gene>
<name>A0ABX2F7R3_9PSEU</name>
<sequence>MARHKEFDPDVALDRAMEMFWERGYEATSVQDLVEGMGVGRRSLYDTFGDKHALFMRAVNRYIELQEERAATVAKARTARDAIRELISAVLVPNAHLKGCMLVNVATEVAPRDSQAAHQVDRHMVKTRDFLLDLVRRGQQDGSVGSTAKPEALTTMLVNAWLGLRVAVRSGVDRKRLRKDIDEIISLLD</sequence>
<evidence type="ECO:0000256" key="2">
    <source>
        <dbReference type="ARBA" id="ARBA00023125"/>
    </source>
</evidence>
<dbReference type="InterPro" id="IPR009057">
    <property type="entry name" value="Homeodomain-like_sf"/>
</dbReference>
<dbReference type="EMBL" id="JAAATY010000014">
    <property type="protein sequence ID" value="NRN67390.1"/>
    <property type="molecule type" value="Genomic_DNA"/>
</dbReference>
<reference evidence="6 7" key="1">
    <citation type="submission" date="2020-01" db="EMBL/GenBank/DDBJ databases">
        <title>Kibdelosporangium persica a novel Actinomycetes from a hot desert in Iran.</title>
        <authorList>
            <person name="Safaei N."/>
            <person name="Zaburannyi N."/>
            <person name="Mueller R."/>
            <person name="Wink J."/>
        </authorList>
    </citation>
    <scope>NUCLEOTIDE SEQUENCE [LARGE SCALE GENOMIC DNA]</scope>
    <source>
        <strain evidence="6 7">4NS15</strain>
    </source>
</reference>
<dbReference type="Pfam" id="PF00440">
    <property type="entry name" value="TetR_N"/>
    <property type="match status" value="1"/>
</dbReference>
<dbReference type="Gene3D" id="1.10.10.60">
    <property type="entry name" value="Homeodomain-like"/>
    <property type="match status" value="1"/>
</dbReference>
<proteinExistence type="predicted"/>
<comment type="caution">
    <text evidence="6">The sequence shown here is derived from an EMBL/GenBank/DDBJ whole genome shotgun (WGS) entry which is preliminary data.</text>
</comment>
<dbReference type="InterPro" id="IPR001647">
    <property type="entry name" value="HTH_TetR"/>
</dbReference>